<keyword evidence="4" id="KW-1185">Reference proteome</keyword>
<dbReference type="InterPro" id="IPR050789">
    <property type="entry name" value="Diverse_Enzym_Activities"/>
</dbReference>
<organism evidence="3 4">
    <name type="scientific">Agrococcus casei LMG 22410</name>
    <dbReference type="NCBI Taxonomy" id="1255656"/>
    <lineage>
        <taxon>Bacteria</taxon>
        <taxon>Bacillati</taxon>
        <taxon>Actinomycetota</taxon>
        <taxon>Actinomycetes</taxon>
        <taxon>Micrococcales</taxon>
        <taxon>Microbacteriaceae</taxon>
        <taxon>Agrococcus</taxon>
    </lineage>
</organism>
<dbReference type="PANTHER" id="PTHR43283:SF11">
    <property type="entry name" value="BETA-LACTAMASE-RELATED DOMAIN-CONTAINING PROTEIN"/>
    <property type="match status" value="1"/>
</dbReference>
<proteinExistence type="predicted"/>
<sequence length="367" mass="38937">MHELDVRLLDQDADWHVPPGACMAVQVADARHVACEGLARLQPSEPMTVGHWHDLASVSKLVTTLTLCVLVRAGLVEWQTTLADVLGGRAGEYGSVTVDQLLRHRGGFRPWKPLYLEAGAGVAGFDPIASILADEPASAPDTETVYSDLGMQVAAAVIEELTGTPYPDAVRSVLGPAFRREFADERAGVPSPCAASSVGDAIEREMVATGLPYPVDADGDGFAWRTEVIQGETNDCNAHHAYGSAAGHAGWFSTAEGLLSLGELLLEIAEELAEEPVNGIGRGVRVYDIEWDGCRRTLVGHPGFTGTFVGVSPATEEQPSLVVTWLSNRLHDAEPVAASRLAPVDQLWRAGLAAFDARLNSNSGGTA</sequence>
<dbReference type="AlphaFoldDB" id="A0A1R4FZK8"/>
<dbReference type="Pfam" id="PF00144">
    <property type="entry name" value="Beta-lactamase"/>
    <property type="match status" value="1"/>
</dbReference>
<reference evidence="3 4" key="1">
    <citation type="submission" date="2017-02" db="EMBL/GenBank/DDBJ databases">
        <authorList>
            <person name="Peterson S.W."/>
        </authorList>
    </citation>
    <scope>NUCLEOTIDE SEQUENCE [LARGE SCALE GENOMIC DNA]</scope>
    <source>
        <strain evidence="3 4">LMG 22410</strain>
    </source>
</reference>
<evidence type="ECO:0000259" key="2">
    <source>
        <dbReference type="Pfam" id="PF00144"/>
    </source>
</evidence>
<dbReference type="OrthoDB" id="4281716at2"/>
<name>A0A1R4FZK8_9MICO</name>
<dbReference type="PANTHER" id="PTHR43283">
    <property type="entry name" value="BETA-LACTAMASE-RELATED"/>
    <property type="match status" value="1"/>
</dbReference>
<dbReference type="Proteomes" id="UP000195787">
    <property type="component" value="Unassembled WGS sequence"/>
</dbReference>
<dbReference type="EMBL" id="FUHU01000035">
    <property type="protein sequence ID" value="SJM61430.1"/>
    <property type="molecule type" value="Genomic_DNA"/>
</dbReference>
<dbReference type="InterPro" id="IPR012338">
    <property type="entry name" value="Beta-lactam/transpept-like"/>
</dbReference>
<dbReference type="InterPro" id="IPR001466">
    <property type="entry name" value="Beta-lactam-related"/>
</dbReference>
<evidence type="ECO:0000256" key="1">
    <source>
        <dbReference type="ARBA" id="ARBA00022801"/>
    </source>
</evidence>
<feature type="domain" description="Beta-lactamase-related" evidence="2">
    <location>
        <begin position="19"/>
        <end position="337"/>
    </location>
</feature>
<dbReference type="SUPFAM" id="SSF56601">
    <property type="entry name" value="beta-lactamase/transpeptidase-like"/>
    <property type="match status" value="1"/>
</dbReference>
<dbReference type="RefSeq" id="WP_086991972.1">
    <property type="nucleotide sequence ID" value="NZ_FUHU01000035.1"/>
</dbReference>
<gene>
    <name evidence="3" type="ORF">CZ674_07705</name>
</gene>
<dbReference type="Gene3D" id="3.40.710.10">
    <property type="entry name" value="DD-peptidase/beta-lactamase superfamily"/>
    <property type="match status" value="1"/>
</dbReference>
<evidence type="ECO:0000313" key="4">
    <source>
        <dbReference type="Proteomes" id="UP000195787"/>
    </source>
</evidence>
<dbReference type="GO" id="GO:0016787">
    <property type="term" value="F:hydrolase activity"/>
    <property type="evidence" value="ECO:0007669"/>
    <property type="project" value="UniProtKB-KW"/>
</dbReference>
<keyword evidence="1" id="KW-0378">Hydrolase</keyword>
<evidence type="ECO:0000313" key="3">
    <source>
        <dbReference type="EMBL" id="SJM61430.1"/>
    </source>
</evidence>
<protein>
    <submittedName>
        <fullName evidence="3">Beta-lactamase class C and other penicillin binding proteins</fullName>
    </submittedName>
</protein>
<dbReference type="GeneID" id="303173100"/>
<accession>A0A1R4FZK8</accession>